<dbReference type="InParanoid" id="L2GWT7"/>
<dbReference type="GeneID" id="19878225"/>
<dbReference type="VEuPathDB" id="MicrosporidiaDB:VCUG_00337"/>
<dbReference type="RefSeq" id="XP_008073359.1">
    <property type="nucleotide sequence ID" value="XM_008075168.1"/>
</dbReference>
<accession>L2GWT7</accession>
<organism evidence="1 2">
    <name type="scientific">Vavraia culicis (isolate floridensis)</name>
    <name type="common">Microsporidian parasite</name>
    <dbReference type="NCBI Taxonomy" id="948595"/>
    <lineage>
        <taxon>Eukaryota</taxon>
        <taxon>Fungi</taxon>
        <taxon>Fungi incertae sedis</taxon>
        <taxon>Microsporidia</taxon>
        <taxon>Pleistophoridae</taxon>
        <taxon>Vavraia</taxon>
    </lineage>
</organism>
<dbReference type="AlphaFoldDB" id="L2GWT7"/>
<name>L2GWT7_VAVCU</name>
<gene>
    <name evidence="1" type="ORF">VCUG_00337</name>
</gene>
<evidence type="ECO:0000313" key="1">
    <source>
        <dbReference type="EMBL" id="ELA48099.1"/>
    </source>
</evidence>
<reference evidence="2" key="1">
    <citation type="submission" date="2011-03" db="EMBL/GenBank/DDBJ databases">
        <title>The genome sequence of Vavraia culicis strain floridensis.</title>
        <authorList>
            <consortium name="The Broad Institute Genome Sequencing Platform"/>
            <person name="Cuomo C."/>
            <person name="Becnel J."/>
            <person name="Sanscrainte N."/>
            <person name="Young S.K."/>
            <person name="Zeng Q."/>
            <person name="Gargeya S."/>
            <person name="Fitzgerald M."/>
            <person name="Haas B."/>
            <person name="Abouelleil A."/>
            <person name="Alvarado L."/>
            <person name="Arachchi H.M."/>
            <person name="Berlin A."/>
            <person name="Chapman S.B."/>
            <person name="Gearin G."/>
            <person name="Goldberg J."/>
            <person name="Griggs A."/>
            <person name="Gujja S."/>
            <person name="Hansen M."/>
            <person name="Heiman D."/>
            <person name="Howarth C."/>
            <person name="Larimer J."/>
            <person name="Lui A."/>
            <person name="MacDonald P.J.P."/>
            <person name="McCowen C."/>
            <person name="Montmayeur A."/>
            <person name="Murphy C."/>
            <person name="Neiman D."/>
            <person name="Pearson M."/>
            <person name="Priest M."/>
            <person name="Roberts A."/>
            <person name="Saif S."/>
            <person name="Shea T."/>
            <person name="Sisk P."/>
            <person name="Stolte C."/>
            <person name="Sykes S."/>
            <person name="Wortman J."/>
            <person name="Nusbaum C."/>
            <person name="Birren B."/>
        </authorList>
    </citation>
    <scope>NUCLEOTIDE SEQUENCE [LARGE SCALE GENOMIC DNA]</scope>
    <source>
        <strain evidence="2">floridensis</strain>
    </source>
</reference>
<dbReference type="EMBL" id="GL877407">
    <property type="protein sequence ID" value="ELA48099.1"/>
    <property type="molecule type" value="Genomic_DNA"/>
</dbReference>
<dbReference type="Proteomes" id="UP000011081">
    <property type="component" value="Unassembled WGS sequence"/>
</dbReference>
<proteinExistence type="predicted"/>
<evidence type="ECO:0000313" key="2">
    <source>
        <dbReference type="Proteomes" id="UP000011081"/>
    </source>
</evidence>
<sequence length="103" mass="12230">MIAHYWCYPQHFRIQSRIYNDRYKILFSDTYITLLDNDFKVNCWQFGILFFLLQLRGFCGSSKEKYTFDISQSNTLFCTVCCVFYGIPNQHELTIPGSLVLMV</sequence>
<keyword evidence="2" id="KW-1185">Reference proteome</keyword>
<protein>
    <submittedName>
        <fullName evidence="1">Uncharacterized protein</fullName>
    </submittedName>
</protein>
<dbReference type="HOGENOM" id="CLU_2265749_0_0_1"/>